<dbReference type="Pfam" id="PF08534">
    <property type="entry name" value="Redoxin"/>
    <property type="match status" value="1"/>
</dbReference>
<dbReference type="PROSITE" id="PS51257">
    <property type="entry name" value="PROKAR_LIPOPROTEIN"/>
    <property type="match status" value="1"/>
</dbReference>
<accession>A0ABV9I0E8</accession>
<comment type="caution">
    <text evidence="3">The sequence shown here is derived from an EMBL/GenBank/DDBJ whole genome shotgun (WGS) entry which is preliminary data.</text>
</comment>
<evidence type="ECO:0000259" key="2">
    <source>
        <dbReference type="PROSITE" id="PS51352"/>
    </source>
</evidence>
<dbReference type="CDD" id="cd02966">
    <property type="entry name" value="TlpA_like_family"/>
    <property type="match status" value="1"/>
</dbReference>
<keyword evidence="4" id="KW-1185">Reference proteome</keyword>
<dbReference type="SUPFAM" id="SSF52833">
    <property type="entry name" value="Thioredoxin-like"/>
    <property type="match status" value="1"/>
</dbReference>
<feature type="region of interest" description="Disordered" evidence="1">
    <location>
        <begin position="124"/>
        <end position="146"/>
    </location>
</feature>
<proteinExistence type="predicted"/>
<dbReference type="InterPro" id="IPR036249">
    <property type="entry name" value="Thioredoxin-like_sf"/>
</dbReference>
<dbReference type="PROSITE" id="PS51352">
    <property type="entry name" value="THIOREDOXIN_2"/>
    <property type="match status" value="1"/>
</dbReference>
<dbReference type="Gene3D" id="3.40.30.10">
    <property type="entry name" value="Glutaredoxin"/>
    <property type="match status" value="1"/>
</dbReference>
<dbReference type="RefSeq" id="WP_379980968.1">
    <property type="nucleotide sequence ID" value="NZ_JBHSFV010000011.1"/>
</dbReference>
<organism evidence="3 4">
    <name type="scientific">Dokdonia ponticola</name>
    <dbReference type="NCBI Taxonomy" id="2041041"/>
    <lineage>
        <taxon>Bacteria</taxon>
        <taxon>Pseudomonadati</taxon>
        <taxon>Bacteroidota</taxon>
        <taxon>Flavobacteriia</taxon>
        <taxon>Flavobacteriales</taxon>
        <taxon>Flavobacteriaceae</taxon>
        <taxon>Dokdonia</taxon>
    </lineage>
</organism>
<dbReference type="InterPro" id="IPR013740">
    <property type="entry name" value="Redoxin"/>
</dbReference>
<feature type="domain" description="Thioredoxin" evidence="2">
    <location>
        <begin position="253"/>
        <end position="418"/>
    </location>
</feature>
<sequence length="419" mass="47422">MKKLLLLLICLSALSCETKPSTLHTGFWRATLDVQDTKQLPFIFEVKDNGTLVIQNAEERITVDEIEINDNEIRIQMPVFEGYFQGVFSDDGNQITGDFIKPSLDRVVPFQMIYGDRVRFPADRVGGREPASPAGRSGKTPTTNITGNWETVFSENGPEDTYIAKGIFKQEGRQVTGTFRTTTGDYRFLEGIMDGDQLQLSAFDGAHAFLFTATATDSTLEGQFYSGNHWKEPFRAKRNENYQLPEATSLTYIKEGYNGLAFTFTDAEGTMVSLDDERYKNKVVLVQILGSWCPNCLEESKFYAEYVKQNPNPDFEIIGLAFEYAPTQEKAFASIQRLQDRLRISYPILLAQYGSDDKKLAQEKLPMLNHIISYPTSIFIDKKGEVRRIHTGFNGAATGQEFVDFKTDFDQFVKSLLDE</sequence>
<evidence type="ECO:0000313" key="4">
    <source>
        <dbReference type="Proteomes" id="UP001596043"/>
    </source>
</evidence>
<dbReference type="EMBL" id="JBHSFV010000011">
    <property type="protein sequence ID" value="MFC4635592.1"/>
    <property type="molecule type" value="Genomic_DNA"/>
</dbReference>
<dbReference type="PANTHER" id="PTHR42852">
    <property type="entry name" value="THIOL:DISULFIDE INTERCHANGE PROTEIN DSBE"/>
    <property type="match status" value="1"/>
</dbReference>
<reference evidence="4" key="1">
    <citation type="journal article" date="2019" name="Int. J. Syst. Evol. Microbiol.">
        <title>The Global Catalogue of Microorganisms (GCM) 10K type strain sequencing project: providing services to taxonomists for standard genome sequencing and annotation.</title>
        <authorList>
            <consortium name="The Broad Institute Genomics Platform"/>
            <consortium name="The Broad Institute Genome Sequencing Center for Infectious Disease"/>
            <person name="Wu L."/>
            <person name="Ma J."/>
        </authorList>
    </citation>
    <scope>NUCLEOTIDE SEQUENCE [LARGE SCALE GENOMIC DNA]</scope>
    <source>
        <strain evidence="4">YJ-61-S</strain>
    </source>
</reference>
<evidence type="ECO:0000313" key="3">
    <source>
        <dbReference type="EMBL" id="MFC4635592.1"/>
    </source>
</evidence>
<name>A0ABV9I0E8_9FLAO</name>
<gene>
    <name evidence="3" type="ORF">ACFO3O_16900</name>
</gene>
<dbReference type="InterPro" id="IPR013766">
    <property type="entry name" value="Thioredoxin_domain"/>
</dbReference>
<dbReference type="InterPro" id="IPR050553">
    <property type="entry name" value="Thioredoxin_ResA/DsbE_sf"/>
</dbReference>
<dbReference type="Proteomes" id="UP001596043">
    <property type="component" value="Unassembled WGS sequence"/>
</dbReference>
<evidence type="ECO:0000256" key="1">
    <source>
        <dbReference type="SAM" id="MobiDB-lite"/>
    </source>
</evidence>
<dbReference type="PANTHER" id="PTHR42852:SF13">
    <property type="entry name" value="PROTEIN DIPZ"/>
    <property type="match status" value="1"/>
</dbReference>
<protein>
    <submittedName>
        <fullName evidence="3">TlpA disulfide reductase family protein</fullName>
    </submittedName>
</protein>